<name>A0ABQ6N582_9STRA</name>
<keyword evidence="3" id="KW-1185">Reference proteome</keyword>
<organism evidence="2 3">
    <name type="scientific">Tetraparma gracilis</name>
    <dbReference type="NCBI Taxonomy" id="2962635"/>
    <lineage>
        <taxon>Eukaryota</taxon>
        <taxon>Sar</taxon>
        <taxon>Stramenopiles</taxon>
        <taxon>Ochrophyta</taxon>
        <taxon>Bolidophyceae</taxon>
        <taxon>Parmales</taxon>
        <taxon>Triparmaceae</taxon>
        <taxon>Tetraparma</taxon>
    </lineage>
</organism>
<evidence type="ECO:0000313" key="3">
    <source>
        <dbReference type="Proteomes" id="UP001165060"/>
    </source>
</evidence>
<feature type="compositionally biased region" description="Basic and acidic residues" evidence="1">
    <location>
        <begin position="1"/>
        <end position="11"/>
    </location>
</feature>
<feature type="compositionally biased region" description="Basic and acidic residues" evidence="1">
    <location>
        <begin position="26"/>
        <end position="55"/>
    </location>
</feature>
<dbReference type="EMBL" id="BRYB01000895">
    <property type="protein sequence ID" value="GMI39855.1"/>
    <property type="molecule type" value="Genomic_DNA"/>
</dbReference>
<sequence length="226" mass="26522">MAKHQKPEKPPKVKGKTKFARALTKKSMEREAEVEKGRVEARERRKEEKLARGQELDLEDVGIAPEDAAAEEAVLEEIMQKWNLGPEMPKPEIDSDDDVQEMWKAMARRVTERRLPPPINDTLEKARRRQEVKVGRLNKKKTDEDYWMEEGVWDYDLDIPFIQDIDHAERTGRPRGFQIEFQSPKGHSTRKGGSKRQNKWKKVPKAVTRPTYPEGYDKPEWHKKKK</sequence>
<feature type="region of interest" description="Disordered" evidence="1">
    <location>
        <begin position="1"/>
        <end position="55"/>
    </location>
</feature>
<comment type="caution">
    <text evidence="2">The sequence shown here is derived from an EMBL/GenBank/DDBJ whole genome shotgun (WGS) entry which is preliminary data.</text>
</comment>
<gene>
    <name evidence="2" type="ORF">TeGR_g4763</name>
</gene>
<proteinExistence type="predicted"/>
<dbReference type="Proteomes" id="UP001165060">
    <property type="component" value="Unassembled WGS sequence"/>
</dbReference>
<protein>
    <submittedName>
        <fullName evidence="2">Uncharacterized protein</fullName>
    </submittedName>
</protein>
<reference evidence="2 3" key="1">
    <citation type="journal article" date="2023" name="Commun. Biol.">
        <title>Genome analysis of Parmales, the sister group of diatoms, reveals the evolutionary specialization of diatoms from phago-mixotrophs to photoautotrophs.</title>
        <authorList>
            <person name="Ban H."/>
            <person name="Sato S."/>
            <person name="Yoshikawa S."/>
            <person name="Yamada K."/>
            <person name="Nakamura Y."/>
            <person name="Ichinomiya M."/>
            <person name="Sato N."/>
            <person name="Blanc-Mathieu R."/>
            <person name="Endo H."/>
            <person name="Kuwata A."/>
            <person name="Ogata H."/>
        </authorList>
    </citation>
    <scope>NUCLEOTIDE SEQUENCE [LARGE SCALE GENOMIC DNA]</scope>
</reference>
<feature type="region of interest" description="Disordered" evidence="1">
    <location>
        <begin position="108"/>
        <end position="130"/>
    </location>
</feature>
<evidence type="ECO:0000313" key="2">
    <source>
        <dbReference type="EMBL" id="GMI39855.1"/>
    </source>
</evidence>
<feature type="compositionally biased region" description="Basic residues" evidence="1">
    <location>
        <begin position="187"/>
        <end position="204"/>
    </location>
</feature>
<accession>A0ABQ6N582</accession>
<feature type="region of interest" description="Disordered" evidence="1">
    <location>
        <begin position="168"/>
        <end position="226"/>
    </location>
</feature>
<evidence type="ECO:0000256" key="1">
    <source>
        <dbReference type="SAM" id="MobiDB-lite"/>
    </source>
</evidence>